<dbReference type="InterPro" id="IPR042110">
    <property type="entry name" value="Adenylosuccinate_synth_dom2"/>
</dbReference>
<dbReference type="EC" id="6.3.4.4" evidence="8 10"/>
<dbReference type="AlphaFoldDB" id="A0A1J8NM78"/>
<dbReference type="UniPathway" id="UPA00075">
    <property type="reaction ID" value="UER00335"/>
</dbReference>
<keyword evidence="12" id="KW-1185">Reference proteome</keyword>
<dbReference type="GO" id="GO:0000287">
    <property type="term" value="F:magnesium ion binding"/>
    <property type="evidence" value="ECO:0007669"/>
    <property type="project" value="UniProtKB-UniRule"/>
</dbReference>
<dbReference type="PROSITE" id="PS00513">
    <property type="entry name" value="ADENYLOSUCCIN_SYN_2"/>
    <property type="match status" value="1"/>
</dbReference>
<dbReference type="GO" id="GO:0044208">
    <property type="term" value="P:'de novo' AMP biosynthetic process"/>
    <property type="evidence" value="ECO:0007669"/>
    <property type="project" value="UniProtKB-UniRule"/>
</dbReference>
<dbReference type="InterPro" id="IPR042111">
    <property type="entry name" value="Adenylosuccinate_synth_dom3"/>
</dbReference>
<dbReference type="STRING" id="1225476.A1D18_03420"/>
<comment type="similarity">
    <text evidence="8 10">Belongs to the adenylosuccinate synthetase family.</text>
</comment>
<comment type="function">
    <text evidence="8">Plays an important role in the de novo pathway of purine nucleotide biosynthesis. Catalyzes the first committed step in the biosynthesis of AMP from IMP.</text>
</comment>
<accession>A0A1J8NM78</accession>
<dbReference type="GO" id="GO:0005525">
    <property type="term" value="F:GTP binding"/>
    <property type="evidence" value="ECO:0007669"/>
    <property type="project" value="UniProtKB-UniRule"/>
</dbReference>
<dbReference type="InterPro" id="IPR033128">
    <property type="entry name" value="Adenylosuccin_syn_Lys_AS"/>
</dbReference>
<feature type="binding site" evidence="8">
    <location>
        <begin position="299"/>
        <end position="305"/>
    </location>
    <ligand>
        <name>substrate</name>
    </ligand>
</feature>
<evidence type="ECO:0000256" key="1">
    <source>
        <dbReference type="ARBA" id="ARBA00011738"/>
    </source>
</evidence>
<feature type="binding site" description="in other chain" evidence="8">
    <location>
        <begin position="14"/>
        <end position="17"/>
    </location>
    <ligand>
        <name>IMP</name>
        <dbReference type="ChEBI" id="CHEBI:58053"/>
        <note>ligand shared between dimeric partners</note>
    </ligand>
</feature>
<comment type="pathway">
    <text evidence="8 10">Purine metabolism; AMP biosynthesis via de novo pathway; AMP from IMP: step 1/2.</text>
</comment>
<dbReference type="EMBL" id="LUKY01000032">
    <property type="protein sequence ID" value="OIZ95158.1"/>
    <property type="molecule type" value="Genomic_DNA"/>
</dbReference>
<dbReference type="Gene3D" id="3.90.170.10">
    <property type="entry name" value="Adenylosuccinate Synthetase, subunit A, domain 3"/>
    <property type="match status" value="1"/>
</dbReference>
<dbReference type="FunFam" id="1.10.300.10:FF:000001">
    <property type="entry name" value="Adenylosuccinate synthetase"/>
    <property type="match status" value="1"/>
</dbReference>
<evidence type="ECO:0000313" key="11">
    <source>
        <dbReference type="EMBL" id="OIZ95158.1"/>
    </source>
</evidence>
<dbReference type="NCBIfam" id="NF002223">
    <property type="entry name" value="PRK01117.1"/>
    <property type="match status" value="1"/>
</dbReference>
<evidence type="ECO:0000256" key="5">
    <source>
        <dbReference type="ARBA" id="ARBA00022755"/>
    </source>
</evidence>
<dbReference type="HAMAP" id="MF_00011">
    <property type="entry name" value="Adenylosucc_synth"/>
    <property type="match status" value="1"/>
</dbReference>
<comment type="caution">
    <text evidence="11">The sequence shown here is derived from an EMBL/GenBank/DDBJ whole genome shotgun (WGS) entry which is preliminary data.</text>
</comment>
<feature type="binding site" description="in other chain" evidence="8">
    <location>
        <begin position="39"/>
        <end position="42"/>
    </location>
    <ligand>
        <name>IMP</name>
        <dbReference type="ChEBI" id="CHEBI:58053"/>
        <note>ligand shared between dimeric partners</note>
    </ligand>
</feature>
<feature type="binding site" evidence="8">
    <location>
        <begin position="13"/>
        <end position="19"/>
    </location>
    <ligand>
        <name>GTP</name>
        <dbReference type="ChEBI" id="CHEBI:37565"/>
    </ligand>
</feature>
<keyword evidence="7 8" id="KW-0342">GTP-binding</keyword>
<feature type="active site" evidence="9">
    <location>
        <position position="140"/>
    </location>
</feature>
<dbReference type="RefSeq" id="WP_071662418.1">
    <property type="nucleotide sequence ID" value="NZ_LUKY01000032.1"/>
</dbReference>
<dbReference type="PROSITE" id="PS01266">
    <property type="entry name" value="ADENYLOSUCCIN_SYN_1"/>
    <property type="match status" value="1"/>
</dbReference>
<feature type="binding site" evidence="8">
    <location>
        <begin position="413"/>
        <end position="415"/>
    </location>
    <ligand>
        <name>GTP</name>
        <dbReference type="ChEBI" id="CHEBI:37565"/>
    </ligand>
</feature>
<dbReference type="Proteomes" id="UP000183924">
    <property type="component" value="Unassembled WGS sequence"/>
</dbReference>
<feature type="binding site" description="in other chain" evidence="8">
    <location>
        <position position="224"/>
    </location>
    <ligand>
        <name>IMP</name>
        <dbReference type="ChEBI" id="CHEBI:58053"/>
        <note>ligand shared between dimeric partners</note>
    </ligand>
</feature>
<dbReference type="InterPro" id="IPR001114">
    <property type="entry name" value="Adenylosuccinate_synthetase"/>
</dbReference>
<proteinExistence type="inferred from homology"/>
<evidence type="ECO:0000313" key="12">
    <source>
        <dbReference type="Proteomes" id="UP000183924"/>
    </source>
</evidence>
<organism evidence="11 12">
    <name type="scientific">Candidatus Rickettsiella isopodorum</name>
    <dbReference type="NCBI Taxonomy" id="1225476"/>
    <lineage>
        <taxon>Bacteria</taxon>
        <taxon>Pseudomonadati</taxon>
        <taxon>Pseudomonadota</taxon>
        <taxon>Gammaproteobacteria</taxon>
        <taxon>Legionellales</taxon>
        <taxon>Coxiellaceae</taxon>
        <taxon>Rickettsiella</taxon>
    </lineage>
</organism>
<dbReference type="Pfam" id="PF00709">
    <property type="entry name" value="Adenylsucc_synt"/>
    <property type="match status" value="1"/>
</dbReference>
<evidence type="ECO:0000256" key="4">
    <source>
        <dbReference type="ARBA" id="ARBA00022741"/>
    </source>
</evidence>
<feature type="binding site" evidence="8">
    <location>
        <begin position="41"/>
        <end position="43"/>
    </location>
    <ligand>
        <name>GTP</name>
        <dbReference type="ChEBI" id="CHEBI:37565"/>
    </ligand>
</feature>
<comment type="subunit">
    <text evidence="1 8">Homodimer.</text>
</comment>
<feature type="binding site" evidence="8">
    <location>
        <position position="14"/>
    </location>
    <ligand>
        <name>Mg(2+)</name>
        <dbReference type="ChEBI" id="CHEBI:18420"/>
    </ligand>
</feature>
<dbReference type="InterPro" id="IPR042109">
    <property type="entry name" value="Adenylosuccinate_synth_dom1"/>
</dbReference>
<dbReference type="OrthoDB" id="9807553at2"/>
<feature type="binding site" description="in other chain" evidence="8">
    <location>
        <position position="129"/>
    </location>
    <ligand>
        <name>IMP</name>
        <dbReference type="ChEBI" id="CHEBI:58053"/>
        <note>ligand shared between dimeric partners</note>
    </ligand>
</feature>
<evidence type="ECO:0000256" key="3">
    <source>
        <dbReference type="ARBA" id="ARBA00022723"/>
    </source>
</evidence>
<dbReference type="NCBIfam" id="TIGR00184">
    <property type="entry name" value="purA"/>
    <property type="match status" value="1"/>
</dbReference>
<dbReference type="InterPro" id="IPR018220">
    <property type="entry name" value="Adenylosuccin_syn_GTP-bd"/>
</dbReference>
<keyword evidence="8" id="KW-0963">Cytoplasm</keyword>
<evidence type="ECO:0000256" key="2">
    <source>
        <dbReference type="ARBA" id="ARBA00022598"/>
    </source>
</evidence>
<comment type="cofactor">
    <cofactor evidence="8">
        <name>Mg(2+)</name>
        <dbReference type="ChEBI" id="CHEBI:18420"/>
    </cofactor>
    <text evidence="8">Binds 1 Mg(2+) ion per subunit.</text>
</comment>
<feature type="binding site" evidence="8">
    <location>
        <position position="305"/>
    </location>
    <ligand>
        <name>GTP</name>
        <dbReference type="ChEBI" id="CHEBI:37565"/>
    </ligand>
</feature>
<keyword evidence="6 8" id="KW-0460">Magnesium</keyword>
<feature type="binding site" evidence="8">
    <location>
        <begin position="331"/>
        <end position="333"/>
    </location>
    <ligand>
        <name>GTP</name>
        <dbReference type="ChEBI" id="CHEBI:37565"/>
    </ligand>
</feature>
<gene>
    <name evidence="8" type="primary">purA</name>
    <name evidence="11" type="ORF">A1D18_03420</name>
</gene>
<name>A0A1J8NM78_9COXI</name>
<keyword evidence="3 8" id="KW-0479">Metal-binding</keyword>
<dbReference type="PANTHER" id="PTHR11846:SF0">
    <property type="entry name" value="ADENYLOSUCCINATE SYNTHETASE"/>
    <property type="match status" value="1"/>
</dbReference>
<evidence type="ECO:0000256" key="10">
    <source>
        <dbReference type="RuleBase" id="RU000520"/>
    </source>
</evidence>
<feature type="active site" description="Proton acceptor" evidence="8">
    <location>
        <position position="14"/>
    </location>
</feature>
<keyword evidence="2 8" id="KW-0436">Ligase</keyword>
<feature type="binding site" description="in other chain" evidence="8">
    <location>
        <position position="303"/>
    </location>
    <ligand>
        <name>IMP</name>
        <dbReference type="ChEBI" id="CHEBI:58053"/>
        <note>ligand shared between dimeric partners</note>
    </ligand>
</feature>
<reference evidence="11 12" key="1">
    <citation type="submission" date="2016-03" db="EMBL/GenBank/DDBJ databases">
        <title>Comparative genomics of Rickettsiella.</title>
        <authorList>
            <person name="Chandler C."/>
            <person name="Wang Y."/>
        </authorList>
    </citation>
    <scope>NUCLEOTIDE SEQUENCE [LARGE SCALE GENOMIC DNA]</scope>
    <source>
        <strain evidence="11 12">RCFS May 2013</strain>
    </source>
</reference>
<dbReference type="GO" id="GO:0005737">
    <property type="term" value="C:cytoplasm"/>
    <property type="evidence" value="ECO:0007669"/>
    <property type="project" value="UniProtKB-SubCell"/>
</dbReference>
<dbReference type="SMART" id="SM00788">
    <property type="entry name" value="Adenylsucc_synt"/>
    <property type="match status" value="1"/>
</dbReference>
<dbReference type="PANTHER" id="PTHR11846">
    <property type="entry name" value="ADENYLOSUCCINATE SYNTHETASE"/>
    <property type="match status" value="1"/>
</dbReference>
<evidence type="ECO:0000256" key="7">
    <source>
        <dbReference type="ARBA" id="ARBA00023134"/>
    </source>
</evidence>
<dbReference type="InterPro" id="IPR027417">
    <property type="entry name" value="P-loop_NTPase"/>
</dbReference>
<keyword evidence="5 8" id="KW-0658">Purine biosynthesis</keyword>
<dbReference type="Gene3D" id="3.40.440.10">
    <property type="entry name" value="Adenylosuccinate Synthetase, subunit A, domain 1"/>
    <property type="match status" value="1"/>
</dbReference>
<comment type="catalytic activity">
    <reaction evidence="8 10">
        <text>IMP + L-aspartate + GTP = N(6)-(1,2-dicarboxyethyl)-AMP + GDP + phosphate + 2 H(+)</text>
        <dbReference type="Rhea" id="RHEA:15753"/>
        <dbReference type="ChEBI" id="CHEBI:15378"/>
        <dbReference type="ChEBI" id="CHEBI:29991"/>
        <dbReference type="ChEBI" id="CHEBI:37565"/>
        <dbReference type="ChEBI" id="CHEBI:43474"/>
        <dbReference type="ChEBI" id="CHEBI:57567"/>
        <dbReference type="ChEBI" id="CHEBI:58053"/>
        <dbReference type="ChEBI" id="CHEBI:58189"/>
        <dbReference type="EC" id="6.3.4.4"/>
    </reaction>
</comment>
<feature type="binding site" evidence="8">
    <location>
        <position position="143"/>
    </location>
    <ligand>
        <name>IMP</name>
        <dbReference type="ChEBI" id="CHEBI:58053"/>
        <note>ligand shared between dimeric partners</note>
    </ligand>
</feature>
<feature type="active site" description="Proton donor" evidence="8">
    <location>
        <position position="42"/>
    </location>
</feature>
<protein>
    <recommendedName>
        <fullName evidence="8 10">Adenylosuccinate synthetase</fullName>
        <shortName evidence="8">AMPSase</shortName>
        <shortName evidence="8">AdSS</shortName>
        <ecNumber evidence="8 10">6.3.4.4</ecNumber>
    </recommendedName>
    <alternativeName>
        <fullName evidence="8">IMP--aspartate ligase</fullName>
    </alternativeName>
</protein>
<dbReference type="SUPFAM" id="SSF52540">
    <property type="entry name" value="P-loop containing nucleoside triphosphate hydrolases"/>
    <property type="match status" value="1"/>
</dbReference>
<evidence type="ECO:0000256" key="8">
    <source>
        <dbReference type="HAMAP-Rule" id="MF_00011"/>
    </source>
</evidence>
<evidence type="ECO:0000256" key="6">
    <source>
        <dbReference type="ARBA" id="ARBA00022842"/>
    </source>
</evidence>
<feature type="binding site" evidence="8">
    <location>
        <position position="41"/>
    </location>
    <ligand>
        <name>Mg(2+)</name>
        <dbReference type="ChEBI" id="CHEBI:18420"/>
    </ligand>
</feature>
<dbReference type="FunFam" id="3.90.170.10:FF:000001">
    <property type="entry name" value="Adenylosuccinate synthetase"/>
    <property type="match status" value="1"/>
</dbReference>
<dbReference type="Gene3D" id="1.10.300.10">
    <property type="entry name" value="Adenylosuccinate Synthetase, subunit A, domain 2"/>
    <property type="match status" value="1"/>
</dbReference>
<keyword evidence="4 8" id="KW-0547">Nucleotide-binding</keyword>
<dbReference type="GO" id="GO:0004019">
    <property type="term" value="F:adenylosuccinate synthase activity"/>
    <property type="evidence" value="ECO:0007669"/>
    <property type="project" value="UniProtKB-UniRule"/>
</dbReference>
<dbReference type="GO" id="GO:0046040">
    <property type="term" value="P:IMP metabolic process"/>
    <property type="evidence" value="ECO:0007669"/>
    <property type="project" value="TreeGrafter"/>
</dbReference>
<feature type="binding site" description="in other chain" evidence="8">
    <location>
        <position position="239"/>
    </location>
    <ligand>
        <name>IMP</name>
        <dbReference type="ChEBI" id="CHEBI:58053"/>
        <note>ligand shared between dimeric partners</note>
    </ligand>
</feature>
<evidence type="ECO:0000256" key="9">
    <source>
        <dbReference type="PROSITE-ProRule" id="PRU10134"/>
    </source>
</evidence>
<sequence length="428" mass="47093">MTKTIIIVGCQWGDEGKGKIVDLLTQHVKAVVRFQGGHNAGHTLVIQGKKTILRLIPSGILHAGVECLIGNGVVISPEALLKEMEELEQQGIPARQRLKLSATCPIILPTHIALDEAREKSGKNAIGTTKRGIGPAYEDKVARRGLRLCDFFHPQQFAEKLKILFHYHNFLLDHYYQAQTIDYEKACTHLLALGKQLVPLITDIPALLAKYHEEKKALLFEGAQGTFLDIDQGTYPFVTSSNTIAGSAATGSGLGIRCFDYVLGVSKAYSTRVGNGVFPTELQDQDGDTLRDRGNEYGSVTKRPRRCGWLDTVLLRRAIQLSSVSGLCLTKLDVLDTLPHIKICTAYQLGSQVLTDLPLNPEDLTQCIPLYEELPGWQTPTTPIKELAKLPKNAQTYLNRIEALVGVPIVIISTGADRDETIILEKIV</sequence>
<comment type="subcellular location">
    <subcellularLocation>
        <location evidence="8">Cytoplasm</location>
    </subcellularLocation>
</comment>
<dbReference type="CDD" id="cd03108">
    <property type="entry name" value="AdSS"/>
    <property type="match status" value="1"/>
</dbReference>